<accession>A0A1G9BYI3</accession>
<gene>
    <name evidence="4" type="ORF">SAMN05421823_102748</name>
</gene>
<sequence length="373" mass="40739">MKDADEILYRLALSFVPKVGSVLTRQLIGYCGSAKAVFTTPRGKLLRIPGIGKFIADNIQQADLLVKAERELALVEKHDVQLLWFTDEAYPSRLKHLPDSPPLLYYQGTASLNHARIVGIVGTRQATDYGRSVTEQIVRDLVPHECLVVSGLAYGIDITAHRAAVQHQLPTIGVMANGLDLVYPAAHKATAQQMRTHGGLLTENPFGTKPDAPQFPARNRIIAGLCDALVVVEAAAKGGALITADMAHQYDREVLAVPGNLGNPYSEGCNRLIRQLKAAIYTNIEDLEKLLNWDLDAPARATTTQLHLDESLFSAEELSVLQVLRQQGAQQIDELGFATQLAAGRLASLLLNLEFQGMIKALPGKKYCLTHKK</sequence>
<dbReference type="PANTHER" id="PTHR43022">
    <property type="entry name" value="PROTEIN SMF"/>
    <property type="match status" value="1"/>
</dbReference>
<dbReference type="EMBL" id="FNFO01000002">
    <property type="protein sequence ID" value="SDK44477.1"/>
    <property type="molecule type" value="Genomic_DNA"/>
</dbReference>
<dbReference type="Pfam" id="PF17782">
    <property type="entry name" value="WHD_DprA"/>
    <property type="match status" value="1"/>
</dbReference>
<reference evidence="4 5" key="1">
    <citation type="submission" date="2016-10" db="EMBL/GenBank/DDBJ databases">
        <authorList>
            <person name="de Groot N.N."/>
        </authorList>
    </citation>
    <scope>NUCLEOTIDE SEQUENCE [LARGE SCALE GENOMIC DNA]</scope>
    <source>
        <strain evidence="4 5">DSM 25186</strain>
    </source>
</reference>
<dbReference type="InterPro" id="IPR003488">
    <property type="entry name" value="DprA"/>
</dbReference>
<dbReference type="RefSeq" id="WP_089680650.1">
    <property type="nucleotide sequence ID" value="NZ_FNFO01000002.1"/>
</dbReference>
<dbReference type="Gene3D" id="3.40.50.450">
    <property type="match status" value="1"/>
</dbReference>
<comment type="similarity">
    <text evidence="1">Belongs to the DprA/Smf family.</text>
</comment>
<evidence type="ECO:0000313" key="5">
    <source>
        <dbReference type="Proteomes" id="UP000198510"/>
    </source>
</evidence>
<keyword evidence="5" id="KW-1185">Reference proteome</keyword>
<dbReference type="InterPro" id="IPR041614">
    <property type="entry name" value="DprA_WH"/>
</dbReference>
<evidence type="ECO:0000256" key="1">
    <source>
        <dbReference type="ARBA" id="ARBA00006525"/>
    </source>
</evidence>
<feature type="domain" description="Smf/DprA SLOG" evidence="2">
    <location>
        <begin position="82"/>
        <end position="289"/>
    </location>
</feature>
<dbReference type="NCBIfam" id="TIGR00732">
    <property type="entry name" value="dprA"/>
    <property type="match status" value="1"/>
</dbReference>
<dbReference type="SUPFAM" id="SSF102405">
    <property type="entry name" value="MCP/YpsA-like"/>
    <property type="match status" value="1"/>
</dbReference>
<organism evidence="4 5">
    <name type="scientific">Catalinimonas alkaloidigena</name>
    <dbReference type="NCBI Taxonomy" id="1075417"/>
    <lineage>
        <taxon>Bacteria</taxon>
        <taxon>Pseudomonadati</taxon>
        <taxon>Bacteroidota</taxon>
        <taxon>Cytophagia</taxon>
        <taxon>Cytophagales</taxon>
        <taxon>Catalimonadaceae</taxon>
        <taxon>Catalinimonas</taxon>
    </lineage>
</organism>
<name>A0A1G9BYI3_9BACT</name>
<proteinExistence type="inferred from homology"/>
<dbReference type="InterPro" id="IPR010994">
    <property type="entry name" value="RuvA_2-like"/>
</dbReference>
<dbReference type="GO" id="GO:0009294">
    <property type="term" value="P:DNA-mediated transformation"/>
    <property type="evidence" value="ECO:0007669"/>
    <property type="project" value="InterPro"/>
</dbReference>
<dbReference type="SUPFAM" id="SSF47781">
    <property type="entry name" value="RuvA domain 2-like"/>
    <property type="match status" value="1"/>
</dbReference>
<dbReference type="InterPro" id="IPR057666">
    <property type="entry name" value="DrpA_SLOG"/>
</dbReference>
<dbReference type="PANTHER" id="PTHR43022:SF1">
    <property type="entry name" value="PROTEIN SMF"/>
    <property type="match status" value="1"/>
</dbReference>
<feature type="domain" description="DprA winged helix" evidence="3">
    <location>
        <begin position="314"/>
        <end position="365"/>
    </location>
</feature>
<dbReference type="OrthoDB" id="9785707at2"/>
<dbReference type="Pfam" id="PF02481">
    <property type="entry name" value="DNA_processg_A"/>
    <property type="match status" value="1"/>
</dbReference>
<protein>
    <submittedName>
        <fullName evidence="4">DNA processing protein</fullName>
    </submittedName>
</protein>
<dbReference type="Proteomes" id="UP000198510">
    <property type="component" value="Unassembled WGS sequence"/>
</dbReference>
<dbReference type="STRING" id="1075417.SAMN05421823_102748"/>
<dbReference type="AlphaFoldDB" id="A0A1G9BYI3"/>
<dbReference type="InterPro" id="IPR036388">
    <property type="entry name" value="WH-like_DNA-bd_sf"/>
</dbReference>
<evidence type="ECO:0000313" key="4">
    <source>
        <dbReference type="EMBL" id="SDK44477.1"/>
    </source>
</evidence>
<evidence type="ECO:0000259" key="2">
    <source>
        <dbReference type="Pfam" id="PF02481"/>
    </source>
</evidence>
<evidence type="ECO:0000259" key="3">
    <source>
        <dbReference type="Pfam" id="PF17782"/>
    </source>
</evidence>
<dbReference type="Gene3D" id="1.10.10.10">
    <property type="entry name" value="Winged helix-like DNA-binding domain superfamily/Winged helix DNA-binding domain"/>
    <property type="match status" value="1"/>
</dbReference>